<dbReference type="Gene3D" id="3.40.50.1000">
    <property type="entry name" value="HAD superfamily/HAD-like"/>
    <property type="match status" value="1"/>
</dbReference>
<name>A0A2T3FSN3_9FIRM</name>
<proteinExistence type="predicted"/>
<dbReference type="SFLD" id="SFLDS00003">
    <property type="entry name" value="Haloacid_Dehalogenase"/>
    <property type="match status" value="1"/>
</dbReference>
<protein>
    <submittedName>
        <fullName evidence="1">Cof-type HAD-IIB family hydrolase</fullName>
    </submittedName>
</protein>
<dbReference type="InterPro" id="IPR000150">
    <property type="entry name" value="Cof"/>
</dbReference>
<dbReference type="PANTHER" id="PTHR10000">
    <property type="entry name" value="PHOSPHOSERINE PHOSPHATASE"/>
    <property type="match status" value="1"/>
</dbReference>
<dbReference type="Gene3D" id="3.30.1240.10">
    <property type="match status" value="1"/>
</dbReference>
<dbReference type="EMBL" id="PYLP01000016">
    <property type="protein sequence ID" value="PST38286.1"/>
    <property type="molecule type" value="Genomic_DNA"/>
</dbReference>
<evidence type="ECO:0000313" key="2">
    <source>
        <dbReference type="Proteomes" id="UP000241201"/>
    </source>
</evidence>
<keyword evidence="2" id="KW-1185">Reference proteome</keyword>
<dbReference type="GeneID" id="77471554"/>
<dbReference type="PROSITE" id="PS01229">
    <property type="entry name" value="COF_2"/>
    <property type="match status" value="1"/>
</dbReference>
<dbReference type="InterPro" id="IPR036412">
    <property type="entry name" value="HAD-like_sf"/>
</dbReference>
<dbReference type="PANTHER" id="PTHR10000:SF25">
    <property type="entry name" value="PHOSPHATASE YKRA-RELATED"/>
    <property type="match status" value="1"/>
</dbReference>
<dbReference type="SUPFAM" id="SSF56784">
    <property type="entry name" value="HAD-like"/>
    <property type="match status" value="1"/>
</dbReference>
<keyword evidence="1" id="KW-0378">Hydrolase</keyword>
<dbReference type="InterPro" id="IPR023214">
    <property type="entry name" value="HAD_sf"/>
</dbReference>
<dbReference type="PROSITE" id="PS01228">
    <property type="entry name" value="COF_1"/>
    <property type="match status" value="1"/>
</dbReference>
<accession>A0A2T3FSN3</accession>
<dbReference type="GO" id="GO:0005829">
    <property type="term" value="C:cytosol"/>
    <property type="evidence" value="ECO:0007669"/>
    <property type="project" value="TreeGrafter"/>
</dbReference>
<organism evidence="1 2">
    <name type="scientific">Faecalibacillus faecis</name>
    <dbReference type="NCBI Taxonomy" id="1982628"/>
    <lineage>
        <taxon>Bacteria</taxon>
        <taxon>Bacillati</taxon>
        <taxon>Bacillota</taxon>
        <taxon>Erysipelotrichia</taxon>
        <taxon>Erysipelotrichales</taxon>
        <taxon>Coprobacillaceae</taxon>
        <taxon>Faecalibacillus</taxon>
    </lineage>
</organism>
<dbReference type="NCBIfam" id="TIGR00099">
    <property type="entry name" value="Cof-subfamily"/>
    <property type="match status" value="1"/>
</dbReference>
<comment type="caution">
    <text evidence="1">The sequence shown here is derived from an EMBL/GenBank/DDBJ whole genome shotgun (WGS) entry which is preliminary data.</text>
</comment>
<dbReference type="Pfam" id="PF08282">
    <property type="entry name" value="Hydrolase_3"/>
    <property type="match status" value="1"/>
</dbReference>
<dbReference type="Proteomes" id="UP000241201">
    <property type="component" value="Unassembled WGS sequence"/>
</dbReference>
<dbReference type="InterPro" id="IPR006379">
    <property type="entry name" value="HAD-SF_hydro_IIB"/>
</dbReference>
<dbReference type="AlphaFoldDB" id="A0A2T3FSN3"/>
<dbReference type="GO" id="GO:0016791">
    <property type="term" value="F:phosphatase activity"/>
    <property type="evidence" value="ECO:0007669"/>
    <property type="project" value="TreeGrafter"/>
</dbReference>
<gene>
    <name evidence="1" type="ORF">C7U55_10685</name>
</gene>
<dbReference type="SFLD" id="SFLDG01140">
    <property type="entry name" value="C2.B:_Phosphomannomutase_and_P"/>
    <property type="match status" value="1"/>
</dbReference>
<dbReference type="NCBIfam" id="TIGR01484">
    <property type="entry name" value="HAD-SF-IIB"/>
    <property type="match status" value="1"/>
</dbReference>
<evidence type="ECO:0000313" key="1">
    <source>
        <dbReference type="EMBL" id="PST38286.1"/>
    </source>
</evidence>
<sequence length="258" mass="29664">MKKVLFFDIDGTLLNSELKIPEGVKRELKRLKEAGHYLFVASGRPLAFISNQIIDAGFNGFVLCNGAHVELNHETIYENRIPYEKVNDLMNLLESVDCEYDFETATDCYIDSAYHDFIEFFKVCDIRHEKLITDYDKEEVMHRTLKIEISAKKDHDKIIDYIADKFYFDHHGTANSFEICALDTSKAKGVQKVLEYLHIDKEHSYAFGDGLNDLEMIHYVGHGIAMGNAVDELKKIADEVIGHVDEQGLEEYLKTIEE</sequence>
<dbReference type="RefSeq" id="WP_106988556.1">
    <property type="nucleotide sequence ID" value="NZ_PYLP01000016.1"/>
</dbReference>
<dbReference type="GO" id="GO:0000287">
    <property type="term" value="F:magnesium ion binding"/>
    <property type="evidence" value="ECO:0007669"/>
    <property type="project" value="TreeGrafter"/>
</dbReference>
<reference evidence="2" key="1">
    <citation type="submission" date="2018-03" db="EMBL/GenBank/DDBJ databases">
        <title>Lachnoclostridium SNUG30370 gen.nov., sp.nov., isolated from human faeces.</title>
        <authorList>
            <person name="Seo B."/>
            <person name="Jeon K."/>
            <person name="Ko G."/>
        </authorList>
    </citation>
    <scope>NUCLEOTIDE SEQUENCE [LARGE SCALE GENOMIC DNA]</scope>
    <source>
        <strain evidence="2">SNUG30370</strain>
    </source>
</reference>